<accession>A0ABT1IVW5</accession>
<feature type="compositionally biased region" description="Basic residues" evidence="1">
    <location>
        <begin position="60"/>
        <end position="78"/>
    </location>
</feature>
<comment type="caution">
    <text evidence="2">The sequence shown here is derived from an EMBL/GenBank/DDBJ whole genome shotgun (WGS) entry which is preliminary data.</text>
</comment>
<feature type="region of interest" description="Disordered" evidence="1">
    <location>
        <begin position="55"/>
        <end position="116"/>
    </location>
</feature>
<dbReference type="EMBL" id="JAMZDX010000002">
    <property type="protein sequence ID" value="MCP2309280.1"/>
    <property type="molecule type" value="Genomic_DNA"/>
</dbReference>
<evidence type="ECO:0000313" key="2">
    <source>
        <dbReference type="EMBL" id="MCP2309280.1"/>
    </source>
</evidence>
<dbReference type="Proteomes" id="UP001206483">
    <property type="component" value="Unassembled WGS sequence"/>
</dbReference>
<protein>
    <submittedName>
        <fullName evidence="2">Uncharacterized protein</fullName>
    </submittedName>
</protein>
<sequence length="116" mass="12856">MRAPIEAKVKAASFAAGPLTALLNDVQTDNTLLNPLPTWTQAIAIPLIPPALTFLAGYRRPPHPPRRPRRPRRRRHRGPLMNRCADHPAAPDRSAQHPHRPRRGGEQNVGQRPDGG</sequence>
<evidence type="ECO:0000256" key="1">
    <source>
        <dbReference type="SAM" id="MobiDB-lite"/>
    </source>
</evidence>
<reference evidence="2 3" key="1">
    <citation type="submission" date="2022-06" db="EMBL/GenBank/DDBJ databases">
        <title>Sequencing the genomes of 1000 actinobacteria strains.</title>
        <authorList>
            <person name="Klenk H.-P."/>
        </authorList>
    </citation>
    <scope>NUCLEOTIDE SEQUENCE [LARGE SCALE GENOMIC DNA]</scope>
    <source>
        <strain evidence="2 3">DSM 41656</strain>
    </source>
</reference>
<proteinExistence type="predicted"/>
<name>A0ABT1IVW5_9ACTN</name>
<gene>
    <name evidence="2" type="ORF">FHR36_002404</name>
</gene>
<organism evidence="2 3">
    <name type="scientific">Kitasatospora paracochleata</name>
    <dbReference type="NCBI Taxonomy" id="58354"/>
    <lineage>
        <taxon>Bacteria</taxon>
        <taxon>Bacillati</taxon>
        <taxon>Actinomycetota</taxon>
        <taxon>Actinomycetes</taxon>
        <taxon>Kitasatosporales</taxon>
        <taxon>Streptomycetaceae</taxon>
        <taxon>Kitasatospora</taxon>
    </lineage>
</organism>
<evidence type="ECO:0000313" key="3">
    <source>
        <dbReference type="Proteomes" id="UP001206483"/>
    </source>
</evidence>
<keyword evidence="3" id="KW-1185">Reference proteome</keyword>